<dbReference type="AlphaFoldDB" id="A0A8E2AZ04"/>
<gene>
    <name evidence="2" type="ORF">OBBRIDRAFT_886736</name>
</gene>
<organism evidence="2 3">
    <name type="scientific">Obba rivulosa</name>
    <dbReference type="NCBI Taxonomy" id="1052685"/>
    <lineage>
        <taxon>Eukaryota</taxon>
        <taxon>Fungi</taxon>
        <taxon>Dikarya</taxon>
        <taxon>Basidiomycota</taxon>
        <taxon>Agaricomycotina</taxon>
        <taxon>Agaricomycetes</taxon>
        <taxon>Polyporales</taxon>
        <taxon>Gelatoporiaceae</taxon>
        <taxon>Obba</taxon>
    </lineage>
</organism>
<dbReference type="GO" id="GO:0005543">
    <property type="term" value="F:phospholipid binding"/>
    <property type="evidence" value="ECO:0007669"/>
    <property type="project" value="TreeGrafter"/>
</dbReference>
<keyword evidence="3" id="KW-1185">Reference proteome</keyword>
<accession>A0A8E2AZ04</accession>
<dbReference type="PANTHER" id="PTHR11362">
    <property type="entry name" value="PHOSPHATIDYLETHANOLAMINE-BINDING PROTEIN"/>
    <property type="match status" value="1"/>
</dbReference>
<dbReference type="InterPro" id="IPR008914">
    <property type="entry name" value="PEBP"/>
</dbReference>
<name>A0A8E2AZ04_9APHY</name>
<dbReference type="InterPro" id="IPR035810">
    <property type="entry name" value="PEBP_euk"/>
</dbReference>
<reference evidence="2 3" key="1">
    <citation type="submission" date="2016-07" db="EMBL/GenBank/DDBJ databases">
        <title>Draft genome of the white-rot fungus Obba rivulosa 3A-2.</title>
        <authorList>
            <consortium name="DOE Joint Genome Institute"/>
            <person name="Miettinen O."/>
            <person name="Riley R."/>
            <person name="Acob R."/>
            <person name="Barry K."/>
            <person name="Cullen D."/>
            <person name="De Vries R."/>
            <person name="Hainaut M."/>
            <person name="Hatakka A."/>
            <person name="Henrissat B."/>
            <person name="Hilden K."/>
            <person name="Kuo R."/>
            <person name="Labutti K."/>
            <person name="Lipzen A."/>
            <person name="Makela M.R."/>
            <person name="Sandor L."/>
            <person name="Spatafora J.W."/>
            <person name="Grigoriev I.V."/>
            <person name="Hibbett D.S."/>
        </authorList>
    </citation>
    <scope>NUCLEOTIDE SEQUENCE [LARGE SCALE GENOMIC DNA]</scope>
    <source>
        <strain evidence="2 3">3A-2</strain>
    </source>
</reference>
<protein>
    <submittedName>
        <fullName evidence="2">PEBP-like protein</fullName>
    </submittedName>
</protein>
<dbReference type="EMBL" id="KV722380">
    <property type="protein sequence ID" value="OCH91729.1"/>
    <property type="molecule type" value="Genomic_DNA"/>
</dbReference>
<feature type="region of interest" description="Disordered" evidence="1">
    <location>
        <begin position="115"/>
        <end position="146"/>
    </location>
</feature>
<dbReference type="Pfam" id="PF01161">
    <property type="entry name" value="PBP"/>
    <property type="match status" value="1"/>
</dbReference>
<dbReference type="Proteomes" id="UP000250043">
    <property type="component" value="Unassembled WGS sequence"/>
</dbReference>
<dbReference type="Gene3D" id="3.90.280.10">
    <property type="entry name" value="PEBP-like"/>
    <property type="match status" value="1"/>
</dbReference>
<dbReference type="CDD" id="cd00866">
    <property type="entry name" value="PEBP_euk"/>
    <property type="match status" value="1"/>
</dbReference>
<evidence type="ECO:0000313" key="2">
    <source>
        <dbReference type="EMBL" id="OCH91729.1"/>
    </source>
</evidence>
<evidence type="ECO:0000313" key="3">
    <source>
        <dbReference type="Proteomes" id="UP000250043"/>
    </source>
</evidence>
<feature type="compositionally biased region" description="Low complexity" evidence="1">
    <location>
        <begin position="120"/>
        <end position="138"/>
    </location>
</feature>
<dbReference type="GO" id="GO:0030162">
    <property type="term" value="P:regulation of proteolysis"/>
    <property type="evidence" value="ECO:0007669"/>
    <property type="project" value="TreeGrafter"/>
</dbReference>
<dbReference type="PANTHER" id="PTHR11362:SF148">
    <property type="entry name" value="CARBOXYPEPTIDASE Y INHIBITOR"/>
    <property type="match status" value="1"/>
</dbReference>
<dbReference type="SUPFAM" id="SSF49777">
    <property type="entry name" value="PEBP-like"/>
    <property type="match status" value="1"/>
</dbReference>
<dbReference type="OrthoDB" id="2506647at2759"/>
<dbReference type="InterPro" id="IPR036610">
    <property type="entry name" value="PEBP-like_sf"/>
</dbReference>
<dbReference type="GO" id="GO:0046578">
    <property type="term" value="P:regulation of Ras protein signal transduction"/>
    <property type="evidence" value="ECO:0007669"/>
    <property type="project" value="TreeGrafter"/>
</dbReference>
<sequence length="211" mass="23017">MADLDPLSSVVTSLKREGIIPDVLPDSFSPSVLFSVNYPSGMVAMLGNELTVQDTLDEPTVTFVPMNLPQAQADSAGESAADEVSYTLAMLDPDAPSRKEPLYKCFRHWVVTGLQSPPRTSSETSSSAALATRPATTPYRPPGPRPGSGLHRYIFLLFEEPPSREPLLVPPEAPEHGVTLEERRSWDPLTFGERYGLTLVGANYFVIRATD</sequence>
<evidence type="ECO:0000256" key="1">
    <source>
        <dbReference type="SAM" id="MobiDB-lite"/>
    </source>
</evidence>
<proteinExistence type="predicted"/>
<dbReference type="GO" id="GO:0030414">
    <property type="term" value="F:peptidase inhibitor activity"/>
    <property type="evidence" value="ECO:0007669"/>
    <property type="project" value="TreeGrafter"/>
</dbReference>